<dbReference type="InterPro" id="IPR036390">
    <property type="entry name" value="WH_DNA-bd_sf"/>
</dbReference>
<evidence type="ECO:0000313" key="6">
    <source>
        <dbReference type="EMBL" id="KKO71565.1"/>
    </source>
</evidence>
<gene>
    <name evidence="6" type="ORF">AAV32_10225</name>
</gene>
<dbReference type="CDD" id="cd00038">
    <property type="entry name" value="CAP_ED"/>
    <property type="match status" value="1"/>
</dbReference>
<dbReference type="EMBL" id="LBNE01000006">
    <property type="protein sequence ID" value="KKO71565.1"/>
    <property type="molecule type" value="Genomic_DNA"/>
</dbReference>
<dbReference type="InterPro" id="IPR014710">
    <property type="entry name" value="RmlC-like_jellyroll"/>
</dbReference>
<keyword evidence="1" id="KW-0805">Transcription regulation</keyword>
<feature type="domain" description="HTH crp-type" evidence="5">
    <location>
        <begin position="145"/>
        <end position="218"/>
    </location>
</feature>
<evidence type="ECO:0000259" key="5">
    <source>
        <dbReference type="PROSITE" id="PS51063"/>
    </source>
</evidence>
<dbReference type="PROSITE" id="PS50042">
    <property type="entry name" value="CNMP_BINDING_3"/>
    <property type="match status" value="1"/>
</dbReference>
<dbReference type="Gene3D" id="2.60.120.10">
    <property type="entry name" value="Jelly Rolls"/>
    <property type="match status" value="1"/>
</dbReference>
<dbReference type="InterPro" id="IPR018490">
    <property type="entry name" value="cNMP-bd_dom_sf"/>
</dbReference>
<organism evidence="6 7">
    <name type="scientific">Kerstersia gyiorum</name>
    <dbReference type="NCBI Taxonomy" id="206506"/>
    <lineage>
        <taxon>Bacteria</taxon>
        <taxon>Pseudomonadati</taxon>
        <taxon>Pseudomonadota</taxon>
        <taxon>Betaproteobacteria</taxon>
        <taxon>Burkholderiales</taxon>
        <taxon>Alcaligenaceae</taxon>
        <taxon>Kerstersia</taxon>
    </lineage>
</organism>
<evidence type="ECO:0008006" key="8">
    <source>
        <dbReference type="Google" id="ProtNLM"/>
    </source>
</evidence>
<reference evidence="6 7" key="1">
    <citation type="submission" date="2015-04" db="EMBL/GenBank/DDBJ databases">
        <title>Genome sequence of Kerstersia gyiorum CG1.</title>
        <authorList>
            <person name="Greninger A.L."/>
            <person name="Kozyreva V."/>
            <person name="Chaturvedi V."/>
        </authorList>
    </citation>
    <scope>NUCLEOTIDE SEQUENCE [LARGE SCALE GENOMIC DNA]</scope>
    <source>
        <strain evidence="6 7">CG1</strain>
    </source>
</reference>
<evidence type="ECO:0000256" key="3">
    <source>
        <dbReference type="ARBA" id="ARBA00023163"/>
    </source>
</evidence>
<dbReference type="GO" id="GO:0005829">
    <property type="term" value="C:cytosol"/>
    <property type="evidence" value="ECO:0007669"/>
    <property type="project" value="TreeGrafter"/>
</dbReference>
<dbReference type="PANTHER" id="PTHR24567:SF26">
    <property type="entry name" value="REGULATORY PROTEIN YEIL"/>
    <property type="match status" value="1"/>
</dbReference>
<protein>
    <recommendedName>
        <fullName evidence="8">CRP-like cAMP-binding protein</fullName>
    </recommendedName>
</protein>
<proteinExistence type="predicted"/>
<dbReference type="PROSITE" id="PS51063">
    <property type="entry name" value="HTH_CRP_2"/>
    <property type="match status" value="1"/>
</dbReference>
<keyword evidence="7" id="KW-1185">Reference proteome</keyword>
<dbReference type="STRING" id="206506.AAV32_10225"/>
<dbReference type="SUPFAM" id="SSF51206">
    <property type="entry name" value="cAMP-binding domain-like"/>
    <property type="match status" value="1"/>
</dbReference>
<evidence type="ECO:0000256" key="2">
    <source>
        <dbReference type="ARBA" id="ARBA00023125"/>
    </source>
</evidence>
<evidence type="ECO:0000256" key="1">
    <source>
        <dbReference type="ARBA" id="ARBA00023015"/>
    </source>
</evidence>
<dbReference type="GO" id="GO:0003677">
    <property type="term" value="F:DNA binding"/>
    <property type="evidence" value="ECO:0007669"/>
    <property type="project" value="UniProtKB-KW"/>
</dbReference>
<dbReference type="AlphaFoldDB" id="A0A171KRP8"/>
<keyword evidence="3" id="KW-0804">Transcription</keyword>
<dbReference type="SMART" id="SM00100">
    <property type="entry name" value="cNMP"/>
    <property type="match status" value="1"/>
</dbReference>
<evidence type="ECO:0000259" key="4">
    <source>
        <dbReference type="PROSITE" id="PS50042"/>
    </source>
</evidence>
<name>A0A171KRP8_9BURK</name>
<evidence type="ECO:0000313" key="7">
    <source>
        <dbReference type="Proteomes" id="UP000078084"/>
    </source>
</evidence>
<keyword evidence="2" id="KW-0238">DNA-binding</keyword>
<dbReference type="InterPro" id="IPR012318">
    <property type="entry name" value="HTH_CRP"/>
</dbReference>
<dbReference type="Pfam" id="PF00027">
    <property type="entry name" value="cNMP_binding"/>
    <property type="match status" value="1"/>
</dbReference>
<dbReference type="PANTHER" id="PTHR24567">
    <property type="entry name" value="CRP FAMILY TRANSCRIPTIONAL REGULATORY PROTEIN"/>
    <property type="match status" value="1"/>
</dbReference>
<feature type="domain" description="Cyclic nucleotide-binding" evidence="4">
    <location>
        <begin position="42"/>
        <end position="131"/>
    </location>
</feature>
<dbReference type="Pfam" id="PF13545">
    <property type="entry name" value="HTH_Crp_2"/>
    <property type="match status" value="1"/>
</dbReference>
<dbReference type="GO" id="GO:0003700">
    <property type="term" value="F:DNA-binding transcription factor activity"/>
    <property type="evidence" value="ECO:0007669"/>
    <property type="project" value="TreeGrafter"/>
</dbReference>
<sequence>MTLWRRKDTDFFAGGSASARSAFQAQAQRLVFRGREPVASDGAQVFLLEQGRIKLRRLLTDGTTPVYGFCLPGDIFGAIGAAQQADDDRQAILGTAVGTCQVSAVPREVFLALLESVPRLRQNAAALMGERLRQATELASVARMARADVRLAVTLLVCARQCGRTVEDGVLLDFPMTRQDFSDMTGVGWHRLTRVFQQFESQGWIRVYQRRLLMIDPVALAQLAGQAQAEIALGSGMALSWPVPWSVQ</sequence>
<dbReference type="Proteomes" id="UP000078084">
    <property type="component" value="Unassembled WGS sequence"/>
</dbReference>
<dbReference type="SUPFAM" id="SSF46785">
    <property type="entry name" value="Winged helix' DNA-binding domain"/>
    <property type="match status" value="1"/>
</dbReference>
<comment type="caution">
    <text evidence="6">The sequence shown here is derived from an EMBL/GenBank/DDBJ whole genome shotgun (WGS) entry which is preliminary data.</text>
</comment>
<accession>A0A171KRP8</accession>
<dbReference type="InterPro" id="IPR050397">
    <property type="entry name" value="Env_Response_Regulators"/>
</dbReference>
<dbReference type="SMART" id="SM00419">
    <property type="entry name" value="HTH_CRP"/>
    <property type="match status" value="1"/>
</dbReference>
<dbReference type="InterPro" id="IPR000595">
    <property type="entry name" value="cNMP-bd_dom"/>
</dbReference>